<evidence type="ECO:0000259" key="1">
    <source>
        <dbReference type="Pfam" id="PF00535"/>
    </source>
</evidence>
<dbReference type="InterPro" id="IPR001173">
    <property type="entry name" value="Glyco_trans_2-like"/>
</dbReference>
<dbReference type="OrthoDB" id="5291101at2"/>
<evidence type="ECO:0000313" key="3">
    <source>
        <dbReference type="Proteomes" id="UP000185984"/>
    </source>
</evidence>
<evidence type="ECO:0000313" key="2">
    <source>
        <dbReference type="EMBL" id="OKH21123.1"/>
    </source>
</evidence>
<dbReference type="SUPFAM" id="SSF53448">
    <property type="entry name" value="Nucleotide-diphospho-sugar transferases"/>
    <property type="match status" value="1"/>
</dbReference>
<protein>
    <recommendedName>
        <fullName evidence="1">Glycosyltransferase 2-like domain-containing protein</fullName>
    </recommendedName>
</protein>
<dbReference type="InterPro" id="IPR050834">
    <property type="entry name" value="Glycosyltransf_2"/>
</dbReference>
<keyword evidence="3" id="KW-1185">Reference proteome</keyword>
<dbReference type="EMBL" id="MRCC01000030">
    <property type="protein sequence ID" value="OKH21123.1"/>
    <property type="molecule type" value="Genomic_DNA"/>
</dbReference>
<name>A0A1U7HC20_9CHRO</name>
<accession>A0A1U7HC20</accession>
<dbReference type="PANTHER" id="PTHR43685">
    <property type="entry name" value="GLYCOSYLTRANSFERASE"/>
    <property type="match status" value="1"/>
</dbReference>
<dbReference type="RefSeq" id="WP_073551629.1">
    <property type="nucleotide sequence ID" value="NZ_CAWMVK010000024.1"/>
</dbReference>
<dbReference type="InterPro" id="IPR029044">
    <property type="entry name" value="Nucleotide-diphossugar_trans"/>
</dbReference>
<dbReference type="Proteomes" id="UP000185984">
    <property type="component" value="Unassembled WGS sequence"/>
</dbReference>
<feature type="domain" description="Glycosyltransferase 2-like" evidence="1">
    <location>
        <begin position="4"/>
        <end position="163"/>
    </location>
</feature>
<dbReference type="AlphaFoldDB" id="A0A1U7HC20"/>
<proteinExistence type="predicted"/>
<dbReference type="Pfam" id="PF00535">
    <property type="entry name" value="Glycos_transf_2"/>
    <property type="match status" value="1"/>
</dbReference>
<dbReference type="PANTHER" id="PTHR43685:SF12">
    <property type="entry name" value="GLYCOSYL TRANSFERASE FAMILY 2"/>
    <property type="match status" value="1"/>
</dbReference>
<comment type="caution">
    <text evidence="2">The sequence shown here is derived from an EMBL/GenBank/DDBJ whole genome shotgun (WGS) entry which is preliminary data.</text>
</comment>
<organism evidence="2 3">
    <name type="scientific">Chroogloeocystis siderophila 5.2 s.c.1</name>
    <dbReference type="NCBI Taxonomy" id="247279"/>
    <lineage>
        <taxon>Bacteria</taxon>
        <taxon>Bacillati</taxon>
        <taxon>Cyanobacteriota</taxon>
        <taxon>Cyanophyceae</taxon>
        <taxon>Oscillatoriophycideae</taxon>
        <taxon>Chroococcales</taxon>
        <taxon>Chroococcaceae</taxon>
        <taxon>Chroogloeocystis</taxon>
    </lineage>
</organism>
<dbReference type="STRING" id="247279.NIES1031_22300"/>
<gene>
    <name evidence="2" type="ORF">NIES1031_22300</name>
</gene>
<dbReference type="Gene3D" id="3.90.550.10">
    <property type="entry name" value="Spore Coat Polysaccharide Biosynthesis Protein SpsA, Chain A"/>
    <property type="match status" value="1"/>
</dbReference>
<reference evidence="2 3" key="1">
    <citation type="submission" date="2016-11" db="EMBL/GenBank/DDBJ databases">
        <title>Draft Genome Sequences of Nine Cyanobacterial Strains from Diverse Habitats.</title>
        <authorList>
            <person name="Zhu T."/>
            <person name="Hou S."/>
            <person name="Lu X."/>
            <person name="Hess W.R."/>
        </authorList>
    </citation>
    <scope>NUCLEOTIDE SEQUENCE [LARGE SCALE GENOMIC DNA]</scope>
    <source>
        <strain evidence="2 3">5.2 s.c.1</strain>
    </source>
</reference>
<sequence length="281" mass="31497">MKLSVIVPCFNAADTIAVQLEALAHQSWHEPWEIIVCNNASTDDTVAIVKEYTKQIPNLRLIHALARKGPSYARNMGILAATGDAFAFCDADDEVAPGWVAAMGEALTRYELVAGVLDYTKLNTASPRKNHQRPSGLIYPKHPPYLPFAGSCNLGFQRSLYQAIGGFDESFLYVEDAEYCWKAQLAGAKIHLEPSAIVYYRFRNSLLSNYHQALKWSKAYLSLRQKYGGSLSAFSTVKLYLGGWKYLTFNLLQVRNRGDLADFVWQLGWKIGELQQAISMM</sequence>